<gene>
    <name evidence="2" type="ORF">UV61_C0021G0007</name>
</gene>
<sequence length="352" mass="38550">MDYRGPEHFSLPGHSSRLEGLKQMARMQPGIIPGQRLGHIPDGPPTPTAPGEKPPWQHYGDWFVATSKDYGIKDGKRDIMVQVQLLKTLPFGEPQLRVWEIGEQILHTVPNPDGPGTLADRSDAREILARLTSGQGDSNCKINSDGSIEFINGKEFCFYKAQPFSDPETPTPQALVPSHRAPETNSKTNDLVTPESLAISLAVLGSAAGMAFLALRRRFSGPHFGPSAPSLAPRTPSVPTQPANPIRPQIRKGVEEPQRPPGSMKISNQEINRVFDGIDRNLEPDNSQIVPFRVVLGRDGLDIKCDIVGHPENLDRLLGKKPVNGFILAEKTGNPDGHFILHFIKFANSKEG</sequence>
<dbReference type="STRING" id="1618446.UV61_C0021G0007"/>
<name>A0A0G1EQ04_9BACT</name>
<protein>
    <submittedName>
        <fullName evidence="2">Uncharacterized protein</fullName>
    </submittedName>
</protein>
<dbReference type="EMBL" id="LCFD01000021">
    <property type="protein sequence ID" value="KKS85091.1"/>
    <property type="molecule type" value="Genomic_DNA"/>
</dbReference>
<evidence type="ECO:0000256" key="1">
    <source>
        <dbReference type="SAM" id="MobiDB-lite"/>
    </source>
</evidence>
<comment type="caution">
    <text evidence="2">The sequence shown here is derived from an EMBL/GenBank/DDBJ whole genome shotgun (WGS) entry which is preliminary data.</text>
</comment>
<dbReference type="Proteomes" id="UP000034050">
    <property type="component" value="Unassembled WGS sequence"/>
</dbReference>
<evidence type="ECO:0000313" key="3">
    <source>
        <dbReference type="Proteomes" id="UP000034050"/>
    </source>
</evidence>
<reference evidence="2 3" key="1">
    <citation type="journal article" date="2015" name="Nature">
        <title>rRNA introns, odd ribosomes, and small enigmatic genomes across a large radiation of phyla.</title>
        <authorList>
            <person name="Brown C.T."/>
            <person name="Hug L.A."/>
            <person name="Thomas B.C."/>
            <person name="Sharon I."/>
            <person name="Castelle C.J."/>
            <person name="Singh A."/>
            <person name="Wilkins M.J."/>
            <person name="Williams K.H."/>
            <person name="Banfield J.F."/>
        </authorList>
    </citation>
    <scope>NUCLEOTIDE SEQUENCE [LARGE SCALE GENOMIC DNA]</scope>
</reference>
<proteinExistence type="predicted"/>
<feature type="region of interest" description="Disordered" evidence="1">
    <location>
        <begin position="167"/>
        <end position="189"/>
    </location>
</feature>
<evidence type="ECO:0000313" key="2">
    <source>
        <dbReference type="EMBL" id="KKS85091.1"/>
    </source>
</evidence>
<feature type="region of interest" description="Disordered" evidence="1">
    <location>
        <begin position="225"/>
        <end position="247"/>
    </location>
</feature>
<accession>A0A0G1EQ04</accession>
<organism evidence="2 3">
    <name type="scientific">Candidatus Gottesmanbacteria bacterium GW2011_GWB1_43_11</name>
    <dbReference type="NCBI Taxonomy" id="1618446"/>
    <lineage>
        <taxon>Bacteria</taxon>
        <taxon>Candidatus Gottesmaniibacteriota</taxon>
    </lineage>
</organism>
<dbReference type="AlphaFoldDB" id="A0A0G1EQ04"/>